<name>A0AAV0U6Z7_HYABA</name>
<sequence length="266" mass="28334">MSQFAPKPNKPQPPTSSRSAALSVSHGICRSLRRQGGASRRDKRNGGRRSLCSSEGVTQDVTCTSAGAAQAKKWHLATRSHTGELAVTASNESRNPLLGRDGEVAYAAGSVHAHAHETVHASGFWRSSSARDREMMQWSSKAAVEMLLSALAEIAEEDGMPPGAIDVAPASHDKSAEIGQALTSSQAVQMISFQDRRASKRLVMEQSAKTVKCVSLELGGSAAFATKCVCGSRVFVHESMNEEGSQAELAVKLVKRVNQLKMGFVS</sequence>
<keyword evidence="1" id="KW-0560">Oxidoreductase</keyword>
<dbReference type="SUPFAM" id="SSF53720">
    <property type="entry name" value="ALDH-like"/>
    <property type="match status" value="1"/>
</dbReference>
<evidence type="ECO:0000313" key="5">
    <source>
        <dbReference type="Proteomes" id="UP001162031"/>
    </source>
</evidence>
<feature type="region of interest" description="Disordered" evidence="2">
    <location>
        <begin position="1"/>
        <end position="57"/>
    </location>
</feature>
<dbReference type="AlphaFoldDB" id="A0AAV0U6Z7"/>
<organism evidence="4 5">
    <name type="scientific">Hyaloperonospora brassicae</name>
    <name type="common">Brassica downy mildew</name>
    <name type="synonym">Peronospora brassicae</name>
    <dbReference type="NCBI Taxonomy" id="162125"/>
    <lineage>
        <taxon>Eukaryota</taxon>
        <taxon>Sar</taxon>
        <taxon>Stramenopiles</taxon>
        <taxon>Oomycota</taxon>
        <taxon>Peronosporomycetes</taxon>
        <taxon>Peronosporales</taxon>
        <taxon>Peronosporaceae</taxon>
        <taxon>Hyaloperonospora</taxon>
    </lineage>
</organism>
<keyword evidence="5" id="KW-1185">Reference proteome</keyword>
<proteinExistence type="predicted"/>
<evidence type="ECO:0000313" key="4">
    <source>
        <dbReference type="EMBL" id="CAI5732752.1"/>
    </source>
</evidence>
<dbReference type="GO" id="GO:0009450">
    <property type="term" value="P:gamma-aminobutyric acid catabolic process"/>
    <property type="evidence" value="ECO:0007669"/>
    <property type="project" value="TreeGrafter"/>
</dbReference>
<gene>
    <name evidence="4" type="ORF">HBR001_LOCUS5619</name>
</gene>
<dbReference type="InterPro" id="IPR016161">
    <property type="entry name" value="Ald_DH/histidinol_DH"/>
</dbReference>
<accession>A0AAV0U6Z7</accession>
<evidence type="ECO:0000256" key="2">
    <source>
        <dbReference type="SAM" id="MobiDB-lite"/>
    </source>
</evidence>
<dbReference type="PANTHER" id="PTHR43353:SF5">
    <property type="entry name" value="SUCCINATE-SEMIALDEHYDE DEHYDROGENASE, MITOCHONDRIAL"/>
    <property type="match status" value="1"/>
</dbReference>
<dbReference type="Proteomes" id="UP001162031">
    <property type="component" value="Unassembled WGS sequence"/>
</dbReference>
<evidence type="ECO:0000256" key="1">
    <source>
        <dbReference type="ARBA" id="ARBA00023002"/>
    </source>
</evidence>
<dbReference type="InterPro" id="IPR016162">
    <property type="entry name" value="Ald_DH_N"/>
</dbReference>
<comment type="caution">
    <text evidence="4">The sequence shown here is derived from an EMBL/GenBank/DDBJ whole genome shotgun (WGS) entry which is preliminary data.</text>
</comment>
<dbReference type="EMBL" id="CANTFL010001181">
    <property type="protein sequence ID" value="CAI5732752.1"/>
    <property type="molecule type" value="Genomic_DNA"/>
</dbReference>
<feature type="domain" description="Aldehyde dehydrogenase" evidence="3">
    <location>
        <begin position="146"/>
        <end position="224"/>
    </location>
</feature>
<dbReference type="InterPro" id="IPR050740">
    <property type="entry name" value="Aldehyde_DH_Superfamily"/>
</dbReference>
<evidence type="ECO:0000259" key="3">
    <source>
        <dbReference type="Pfam" id="PF00171"/>
    </source>
</evidence>
<dbReference type="InterPro" id="IPR015590">
    <property type="entry name" value="Aldehyde_DH_dom"/>
</dbReference>
<dbReference type="PANTHER" id="PTHR43353">
    <property type="entry name" value="SUCCINATE-SEMIALDEHYDE DEHYDROGENASE, MITOCHONDRIAL"/>
    <property type="match status" value="1"/>
</dbReference>
<dbReference type="GO" id="GO:0004777">
    <property type="term" value="F:succinate-semialdehyde dehydrogenase (NAD+) activity"/>
    <property type="evidence" value="ECO:0007669"/>
    <property type="project" value="TreeGrafter"/>
</dbReference>
<dbReference type="Pfam" id="PF00171">
    <property type="entry name" value="Aldedh"/>
    <property type="match status" value="1"/>
</dbReference>
<dbReference type="Gene3D" id="3.40.605.10">
    <property type="entry name" value="Aldehyde Dehydrogenase, Chain A, domain 1"/>
    <property type="match status" value="1"/>
</dbReference>
<reference evidence="4" key="1">
    <citation type="submission" date="2022-12" db="EMBL/GenBank/DDBJ databases">
        <authorList>
            <person name="Webb A."/>
        </authorList>
    </citation>
    <scope>NUCLEOTIDE SEQUENCE</scope>
    <source>
        <strain evidence="4">Hp1</strain>
    </source>
</reference>
<protein>
    <recommendedName>
        <fullName evidence="3">Aldehyde dehydrogenase domain-containing protein</fullName>
    </recommendedName>
</protein>